<dbReference type="InterPro" id="IPR003018">
    <property type="entry name" value="GAF"/>
</dbReference>
<reference evidence="3" key="1">
    <citation type="submission" date="2017-08" db="EMBL/GenBank/DDBJ databases">
        <authorList>
            <person name="Varghese N."/>
            <person name="Submissions S."/>
        </authorList>
    </citation>
    <scope>NUCLEOTIDE SEQUENCE [LARGE SCALE GENOMIC DNA]</scope>
    <source>
        <strain evidence="3">AP-Melu-1000-B4</strain>
    </source>
</reference>
<dbReference type="PANTHER" id="PTHR43102">
    <property type="entry name" value="SLR1143 PROTEIN"/>
    <property type="match status" value="1"/>
</dbReference>
<dbReference type="Proteomes" id="UP000218069">
    <property type="component" value="Unassembled WGS sequence"/>
</dbReference>
<dbReference type="AlphaFoldDB" id="A0A240E1L9"/>
<dbReference type="Pfam" id="PF01590">
    <property type="entry name" value="GAF"/>
    <property type="match status" value="1"/>
</dbReference>
<protein>
    <submittedName>
        <fullName evidence="2">GAF domain-containing protein</fullName>
    </submittedName>
</protein>
<sequence length="164" mass="18380">MQKPENPINESERLAGLRQLEILDTEPEERFDRVTKLARSVFNVPIALVSLVDKDRQWFKSSCGLDASETPRDISFCGHAILGKGIFLIPNALEDSRFKDNPLVTGKPFLRFYAGIPLHLPGGLAVGTLCIIDIEPRNFSEKELDHLRDLALVVEQELQAHFGS</sequence>
<accession>A0A240E1L9</accession>
<dbReference type="InterPro" id="IPR029016">
    <property type="entry name" value="GAF-like_dom_sf"/>
</dbReference>
<dbReference type="SMART" id="SM00065">
    <property type="entry name" value="GAF"/>
    <property type="match status" value="1"/>
</dbReference>
<name>A0A240E1L9_9BURK</name>
<proteinExistence type="predicted"/>
<keyword evidence="3" id="KW-1185">Reference proteome</keyword>
<feature type="domain" description="GAF" evidence="1">
    <location>
        <begin position="26"/>
        <end position="163"/>
    </location>
</feature>
<dbReference type="SUPFAM" id="SSF55781">
    <property type="entry name" value="GAF domain-like"/>
    <property type="match status" value="1"/>
</dbReference>
<dbReference type="RefSeq" id="WP_096672515.1">
    <property type="nucleotide sequence ID" value="NZ_OANS01000002.1"/>
</dbReference>
<dbReference type="PANTHER" id="PTHR43102:SF2">
    <property type="entry name" value="GAF DOMAIN-CONTAINING PROTEIN"/>
    <property type="match status" value="1"/>
</dbReference>
<organism evidence="2 3">
    <name type="scientific">Polynucleobacter meluiroseus</name>
    <dbReference type="NCBI Taxonomy" id="1938814"/>
    <lineage>
        <taxon>Bacteria</taxon>
        <taxon>Pseudomonadati</taxon>
        <taxon>Pseudomonadota</taxon>
        <taxon>Betaproteobacteria</taxon>
        <taxon>Burkholderiales</taxon>
        <taxon>Burkholderiaceae</taxon>
        <taxon>Polynucleobacter</taxon>
    </lineage>
</organism>
<dbReference type="Gene3D" id="3.30.450.40">
    <property type="match status" value="1"/>
</dbReference>
<evidence type="ECO:0000259" key="1">
    <source>
        <dbReference type="SMART" id="SM00065"/>
    </source>
</evidence>
<gene>
    <name evidence="2" type="ORF">SAMN06295945_0731</name>
</gene>
<evidence type="ECO:0000313" key="2">
    <source>
        <dbReference type="EMBL" id="SNX28401.1"/>
    </source>
</evidence>
<dbReference type="OrthoDB" id="5571399at2"/>
<evidence type="ECO:0000313" key="3">
    <source>
        <dbReference type="Proteomes" id="UP000218069"/>
    </source>
</evidence>
<dbReference type="EMBL" id="OANS01000002">
    <property type="protein sequence ID" value="SNX28401.1"/>
    <property type="molecule type" value="Genomic_DNA"/>
</dbReference>